<dbReference type="SUPFAM" id="SSF53901">
    <property type="entry name" value="Thiolase-like"/>
    <property type="match status" value="2"/>
</dbReference>
<dbReference type="RefSeq" id="WP_344264456.1">
    <property type="nucleotide sequence ID" value="NZ_BAAAMR010000014.1"/>
</dbReference>
<dbReference type="Pfam" id="PF02803">
    <property type="entry name" value="Thiolase_C"/>
    <property type="match status" value="1"/>
</dbReference>
<evidence type="ECO:0000256" key="4">
    <source>
        <dbReference type="ARBA" id="ARBA00023315"/>
    </source>
</evidence>
<reference evidence="9 10" key="1">
    <citation type="journal article" date="2019" name="Int. J. Syst. Evol. Microbiol.">
        <title>The Global Catalogue of Microorganisms (GCM) 10K type strain sequencing project: providing services to taxonomists for standard genome sequencing and annotation.</title>
        <authorList>
            <consortium name="The Broad Institute Genomics Platform"/>
            <consortium name="The Broad Institute Genome Sequencing Center for Infectious Disease"/>
            <person name="Wu L."/>
            <person name="Ma J."/>
        </authorList>
    </citation>
    <scope>NUCLEOTIDE SEQUENCE [LARGE SCALE GENOMIC DNA]</scope>
    <source>
        <strain evidence="9 10">JCM 13850</strain>
    </source>
</reference>
<dbReference type="EMBL" id="BAAAMR010000014">
    <property type="protein sequence ID" value="GAA2130265.1"/>
    <property type="molecule type" value="Genomic_DNA"/>
</dbReference>
<dbReference type="NCBIfam" id="NF004853">
    <property type="entry name" value="PRK06205.1"/>
    <property type="match status" value="1"/>
</dbReference>
<keyword evidence="10" id="KW-1185">Reference proteome</keyword>
<dbReference type="PIRSF" id="PIRSF000429">
    <property type="entry name" value="Ac-CoA_Ac_transf"/>
    <property type="match status" value="1"/>
</dbReference>
<dbReference type="InterPro" id="IPR020617">
    <property type="entry name" value="Thiolase_C"/>
</dbReference>
<evidence type="ECO:0000259" key="8">
    <source>
        <dbReference type="Pfam" id="PF02803"/>
    </source>
</evidence>
<evidence type="ECO:0000256" key="2">
    <source>
        <dbReference type="ARBA" id="ARBA00012705"/>
    </source>
</evidence>
<dbReference type="PANTHER" id="PTHR18919">
    <property type="entry name" value="ACETYL-COA C-ACYLTRANSFERASE"/>
    <property type="match status" value="1"/>
</dbReference>
<dbReference type="Proteomes" id="UP001501020">
    <property type="component" value="Unassembled WGS sequence"/>
</dbReference>
<comment type="caution">
    <text evidence="9">The sequence shown here is derived from an EMBL/GenBank/DDBJ whole genome shotgun (WGS) entry which is preliminary data.</text>
</comment>
<dbReference type="InterPro" id="IPR002155">
    <property type="entry name" value="Thiolase"/>
</dbReference>
<dbReference type="InterPro" id="IPR020616">
    <property type="entry name" value="Thiolase_N"/>
</dbReference>
<dbReference type="NCBIfam" id="TIGR01930">
    <property type="entry name" value="AcCoA-C-Actrans"/>
    <property type="match status" value="1"/>
</dbReference>
<proteinExistence type="inferred from homology"/>
<name>A0ABN2YNZ3_9ACTN</name>
<keyword evidence="3 6" id="KW-0808">Transferase</keyword>
<dbReference type="CDD" id="cd00751">
    <property type="entry name" value="thiolase"/>
    <property type="match status" value="1"/>
</dbReference>
<keyword evidence="4 6" id="KW-0012">Acyltransferase</keyword>
<evidence type="ECO:0000256" key="5">
    <source>
        <dbReference type="ARBA" id="ARBA00040529"/>
    </source>
</evidence>
<dbReference type="InterPro" id="IPR016039">
    <property type="entry name" value="Thiolase-like"/>
</dbReference>
<evidence type="ECO:0000313" key="10">
    <source>
        <dbReference type="Proteomes" id="UP001501020"/>
    </source>
</evidence>
<gene>
    <name evidence="9" type="ORF">GCM10009727_22170</name>
</gene>
<dbReference type="Pfam" id="PF00108">
    <property type="entry name" value="Thiolase_N"/>
    <property type="match status" value="1"/>
</dbReference>
<evidence type="ECO:0000313" key="9">
    <source>
        <dbReference type="EMBL" id="GAA2130265.1"/>
    </source>
</evidence>
<dbReference type="Gene3D" id="3.40.47.10">
    <property type="match status" value="2"/>
</dbReference>
<comment type="similarity">
    <text evidence="1 6">Belongs to the thiolase-like superfamily. Thiolase family.</text>
</comment>
<dbReference type="PANTHER" id="PTHR18919:SF107">
    <property type="entry name" value="ACETYL-COA ACETYLTRANSFERASE, CYTOSOLIC"/>
    <property type="match status" value="1"/>
</dbReference>
<evidence type="ECO:0000256" key="1">
    <source>
        <dbReference type="ARBA" id="ARBA00010982"/>
    </source>
</evidence>
<feature type="domain" description="Thiolase N-terminal" evidence="7">
    <location>
        <begin position="5"/>
        <end position="267"/>
    </location>
</feature>
<evidence type="ECO:0000259" key="7">
    <source>
        <dbReference type="Pfam" id="PF00108"/>
    </source>
</evidence>
<evidence type="ECO:0000256" key="6">
    <source>
        <dbReference type="RuleBase" id="RU003557"/>
    </source>
</evidence>
<sequence>MRDAVICEPLRTPIGRFGGVFKTVQPVDLASTVIRAVVERAGLPGDAVDEVFLGQCYPSADAPAIGRVAALDAGLPIEVGGLQVDRRCGSGLQAVLNAAMQIQTGVSELIIAGGAESMSNAPFYTTSARWGLRGPSLELHDTLARGRTTAGGVNHPVPGGMLETAENLRREYGIGREEQDELSVRSHQRAVEAQRSGRFAEEIVPVTVTSRKGDTVVDTDEHPRPDTSMETLGRLRPVLGKTDDEATVTAGNSSGQNDAAAACIVTTPERAAELGLRPLVRVVSWARAGVPPRTMGIGPVPSTAKALAAAGLTLADIDLIELNEAFAAQVLAVTREWDVKDADWDRINVNGSGISLGHPVGATGTRILATLAREMDRREARYGLETMCIGGGQGLTAVFERV</sequence>
<feature type="domain" description="Thiolase C-terminal" evidence="8">
    <location>
        <begin position="277"/>
        <end position="401"/>
    </location>
</feature>
<organism evidence="9 10">
    <name type="scientific">Actinomadura napierensis</name>
    <dbReference type="NCBI Taxonomy" id="267854"/>
    <lineage>
        <taxon>Bacteria</taxon>
        <taxon>Bacillati</taxon>
        <taxon>Actinomycetota</taxon>
        <taxon>Actinomycetes</taxon>
        <taxon>Streptosporangiales</taxon>
        <taxon>Thermomonosporaceae</taxon>
        <taxon>Actinomadura</taxon>
    </lineage>
</organism>
<evidence type="ECO:0000256" key="3">
    <source>
        <dbReference type="ARBA" id="ARBA00022679"/>
    </source>
</evidence>
<accession>A0ABN2YNZ3</accession>
<protein>
    <recommendedName>
        <fullName evidence="5">Probable acetyl-CoA acetyltransferase</fullName>
        <ecNumber evidence="2">2.3.1.9</ecNumber>
    </recommendedName>
</protein>
<dbReference type="EC" id="2.3.1.9" evidence="2"/>